<keyword evidence="2" id="KW-0175">Coiled coil</keyword>
<reference evidence="4 5" key="1">
    <citation type="submission" date="2016-10" db="EMBL/GenBank/DDBJ databases">
        <authorList>
            <person name="Varghese N."/>
            <person name="Submissions S."/>
        </authorList>
    </citation>
    <scope>NUCLEOTIDE SEQUENCE [LARGE SCALE GENOMIC DNA]</scope>
    <source>
        <strain evidence="4 5">CIP 109853</strain>
    </source>
</reference>
<organism evidence="4 5">
    <name type="scientific">Pseudomonas cuatrocienegasensis</name>
    <dbReference type="NCBI Taxonomy" id="543360"/>
    <lineage>
        <taxon>Bacteria</taxon>
        <taxon>Pseudomonadati</taxon>
        <taxon>Pseudomonadota</taxon>
        <taxon>Gammaproteobacteria</taxon>
        <taxon>Pseudomonadales</taxon>
        <taxon>Pseudomonadaceae</taxon>
        <taxon>Pseudomonas</taxon>
    </lineage>
</organism>
<proteinExistence type="predicted"/>
<gene>
    <name evidence="4" type="ORF">SAMN05216600_116127</name>
</gene>
<dbReference type="PANTHER" id="PTHR32347:SF23">
    <property type="entry name" value="BLL5650 PROTEIN"/>
    <property type="match status" value="1"/>
</dbReference>
<evidence type="ECO:0000313" key="5">
    <source>
        <dbReference type="Proteomes" id="UP000198512"/>
    </source>
</evidence>
<dbReference type="EMBL" id="FOFP01000016">
    <property type="protein sequence ID" value="SER17270.1"/>
    <property type="molecule type" value="Genomic_DNA"/>
</dbReference>
<dbReference type="SUPFAM" id="SSF111369">
    <property type="entry name" value="HlyD-like secretion proteins"/>
    <property type="match status" value="1"/>
</dbReference>
<dbReference type="Proteomes" id="UP000198512">
    <property type="component" value="Unassembled WGS sequence"/>
</dbReference>
<protein>
    <submittedName>
        <fullName evidence="4">Multidrug resistance efflux pump</fullName>
    </submittedName>
</protein>
<dbReference type="Gene3D" id="2.40.50.100">
    <property type="match status" value="1"/>
</dbReference>
<evidence type="ECO:0000256" key="1">
    <source>
        <dbReference type="ARBA" id="ARBA00004196"/>
    </source>
</evidence>
<dbReference type="PANTHER" id="PTHR32347">
    <property type="entry name" value="EFFLUX SYSTEM COMPONENT YKNX-RELATED"/>
    <property type="match status" value="1"/>
</dbReference>
<comment type="caution">
    <text evidence="4">The sequence shown here is derived from an EMBL/GenBank/DDBJ whole genome shotgun (WGS) entry which is preliminary data.</text>
</comment>
<evidence type="ECO:0000313" key="4">
    <source>
        <dbReference type="EMBL" id="SER17270.1"/>
    </source>
</evidence>
<keyword evidence="5" id="KW-1185">Reference proteome</keyword>
<dbReference type="RefSeq" id="WP_069518410.1">
    <property type="nucleotide sequence ID" value="NZ_FOFP01000016.1"/>
</dbReference>
<dbReference type="InterPro" id="IPR050465">
    <property type="entry name" value="UPF0194_transport"/>
</dbReference>
<name>A0ABY1BM66_9PSED</name>
<dbReference type="Gene3D" id="1.10.287.470">
    <property type="entry name" value="Helix hairpin bin"/>
    <property type="match status" value="1"/>
</dbReference>
<sequence length="448" mass="48925">MATLPRPSASTLLLGIERTLRHAPDLTSFRFAAVSEPRRLIAHKQAILFERSGRHALRTAAVSNVASIDRNSPYLLYVERMLSALDKADGLTKARPLTRGDMPANFTTEWPEFLPAHLFWQPLFTTDGTPLGGLLLVRASEWLEAEAVLLDQLADAMGHAWQALRTTRQKSASAVKPVSRRGLVIGGVLVIVAALFIPVPQSVIAPADVIPREAFPVSAPIRGVIDDILVRPNAEVRQGDVLFTFEDAELRANHEVALRAVDEASAELRRVSQQAFGDTKGRAEVALMQARLALRQEQAAYSSYQLSQVQVVAPQDGIAIFSDANRWRGRPVSVGEQVMLVARPQDAEIAIFIPVSDAINLRPGADVQLFLDVDPLRSFSATLELASYQPMESAEGIMAYRAVAQFTDPQGPPRIGLKGSARVSGDSVPLVLFLFRRPLSALRQMIGV</sequence>
<keyword evidence="3" id="KW-0812">Transmembrane</keyword>
<evidence type="ECO:0000256" key="3">
    <source>
        <dbReference type="SAM" id="Phobius"/>
    </source>
</evidence>
<accession>A0ABY1BM66</accession>
<evidence type="ECO:0000256" key="2">
    <source>
        <dbReference type="ARBA" id="ARBA00023054"/>
    </source>
</evidence>
<dbReference type="Gene3D" id="2.40.30.170">
    <property type="match status" value="1"/>
</dbReference>
<keyword evidence="3" id="KW-0472">Membrane</keyword>
<feature type="transmembrane region" description="Helical" evidence="3">
    <location>
        <begin position="178"/>
        <end position="197"/>
    </location>
</feature>
<comment type="subcellular location">
    <subcellularLocation>
        <location evidence="1">Cell envelope</location>
    </subcellularLocation>
</comment>
<keyword evidence="3" id="KW-1133">Transmembrane helix</keyword>